<keyword evidence="3" id="KW-1185">Reference proteome</keyword>
<comment type="caution">
    <text evidence="2">The sequence shown here is derived from an EMBL/GenBank/DDBJ whole genome shotgun (WGS) entry which is preliminary data.</text>
</comment>
<proteinExistence type="predicted"/>
<name>A0AAD5KJ65_9FUNG</name>
<dbReference type="EMBL" id="JAIXMP010000005">
    <property type="protein sequence ID" value="KAI9272708.1"/>
    <property type="molecule type" value="Genomic_DNA"/>
</dbReference>
<accession>A0AAD5KJ65</accession>
<evidence type="ECO:0000313" key="2">
    <source>
        <dbReference type="EMBL" id="KAI9272708.1"/>
    </source>
</evidence>
<sequence length="100" mass="11512">MMPNSLLVIALFFSLFITLFIDAIPLVTRRDQNAVGDELRCPMHGEDDSVLEKTTKECCDPKSLPGVTYDEEEDLCRPSKKYEKYLGLYQWHFSTCCVNK</sequence>
<dbReference type="Proteomes" id="UP001209540">
    <property type="component" value="Unassembled WGS sequence"/>
</dbReference>
<gene>
    <name evidence="2" type="ORF">BDA99DRAFT_499030</name>
</gene>
<dbReference type="AlphaFoldDB" id="A0AAD5KJ65"/>
<feature type="chain" id="PRO_5042063914" evidence="1">
    <location>
        <begin position="24"/>
        <end position="100"/>
    </location>
</feature>
<organism evidence="2 3">
    <name type="scientific">Phascolomyces articulosus</name>
    <dbReference type="NCBI Taxonomy" id="60185"/>
    <lineage>
        <taxon>Eukaryota</taxon>
        <taxon>Fungi</taxon>
        <taxon>Fungi incertae sedis</taxon>
        <taxon>Mucoromycota</taxon>
        <taxon>Mucoromycotina</taxon>
        <taxon>Mucoromycetes</taxon>
        <taxon>Mucorales</taxon>
        <taxon>Lichtheimiaceae</taxon>
        <taxon>Phascolomyces</taxon>
    </lineage>
</organism>
<protein>
    <submittedName>
        <fullName evidence="2">Uncharacterized protein</fullName>
    </submittedName>
</protein>
<keyword evidence="1" id="KW-0732">Signal</keyword>
<reference evidence="2" key="1">
    <citation type="journal article" date="2022" name="IScience">
        <title>Evolution of zygomycete secretomes and the origins of terrestrial fungal ecologies.</title>
        <authorList>
            <person name="Chang Y."/>
            <person name="Wang Y."/>
            <person name="Mondo S."/>
            <person name="Ahrendt S."/>
            <person name="Andreopoulos W."/>
            <person name="Barry K."/>
            <person name="Beard J."/>
            <person name="Benny G.L."/>
            <person name="Blankenship S."/>
            <person name="Bonito G."/>
            <person name="Cuomo C."/>
            <person name="Desiro A."/>
            <person name="Gervers K.A."/>
            <person name="Hundley H."/>
            <person name="Kuo A."/>
            <person name="LaButti K."/>
            <person name="Lang B.F."/>
            <person name="Lipzen A."/>
            <person name="O'Donnell K."/>
            <person name="Pangilinan J."/>
            <person name="Reynolds N."/>
            <person name="Sandor L."/>
            <person name="Smith M.E."/>
            <person name="Tsang A."/>
            <person name="Grigoriev I.V."/>
            <person name="Stajich J.E."/>
            <person name="Spatafora J.W."/>
        </authorList>
    </citation>
    <scope>NUCLEOTIDE SEQUENCE</scope>
    <source>
        <strain evidence="2">RSA 2281</strain>
    </source>
</reference>
<reference evidence="2" key="2">
    <citation type="submission" date="2023-02" db="EMBL/GenBank/DDBJ databases">
        <authorList>
            <consortium name="DOE Joint Genome Institute"/>
            <person name="Mondo S.J."/>
            <person name="Chang Y."/>
            <person name="Wang Y."/>
            <person name="Ahrendt S."/>
            <person name="Andreopoulos W."/>
            <person name="Barry K."/>
            <person name="Beard J."/>
            <person name="Benny G.L."/>
            <person name="Blankenship S."/>
            <person name="Bonito G."/>
            <person name="Cuomo C."/>
            <person name="Desiro A."/>
            <person name="Gervers K.A."/>
            <person name="Hundley H."/>
            <person name="Kuo A."/>
            <person name="LaButti K."/>
            <person name="Lang B.F."/>
            <person name="Lipzen A."/>
            <person name="O'Donnell K."/>
            <person name="Pangilinan J."/>
            <person name="Reynolds N."/>
            <person name="Sandor L."/>
            <person name="Smith M.W."/>
            <person name="Tsang A."/>
            <person name="Grigoriev I.V."/>
            <person name="Stajich J.E."/>
            <person name="Spatafora J.W."/>
        </authorList>
    </citation>
    <scope>NUCLEOTIDE SEQUENCE</scope>
    <source>
        <strain evidence="2">RSA 2281</strain>
    </source>
</reference>
<evidence type="ECO:0000256" key="1">
    <source>
        <dbReference type="SAM" id="SignalP"/>
    </source>
</evidence>
<evidence type="ECO:0000313" key="3">
    <source>
        <dbReference type="Proteomes" id="UP001209540"/>
    </source>
</evidence>
<feature type="signal peptide" evidence="1">
    <location>
        <begin position="1"/>
        <end position="23"/>
    </location>
</feature>